<comment type="caution">
    <text evidence="9">The sequence shown here is derived from an EMBL/GenBank/DDBJ whole genome shotgun (WGS) entry which is preliminary data.</text>
</comment>
<evidence type="ECO:0000256" key="2">
    <source>
        <dbReference type="ARBA" id="ARBA00022475"/>
    </source>
</evidence>
<dbReference type="SUPFAM" id="SSF144091">
    <property type="entry name" value="Rhomboid-like"/>
    <property type="match status" value="1"/>
</dbReference>
<evidence type="ECO:0000256" key="4">
    <source>
        <dbReference type="ARBA" id="ARBA00022989"/>
    </source>
</evidence>
<gene>
    <name evidence="9" type="ORF">RM609_02375</name>
</gene>
<feature type="transmembrane region" description="Helical" evidence="7">
    <location>
        <begin position="486"/>
        <end position="506"/>
    </location>
</feature>
<feature type="transmembrane region" description="Helical" evidence="7">
    <location>
        <begin position="383"/>
        <end position="404"/>
    </location>
</feature>
<feature type="transmembrane region" description="Helical" evidence="7">
    <location>
        <begin position="416"/>
        <end position="438"/>
    </location>
</feature>
<dbReference type="EMBL" id="JAVRFI010000001">
    <property type="protein sequence ID" value="MDT0447949.1"/>
    <property type="molecule type" value="Genomic_DNA"/>
</dbReference>
<sequence length="856" mass="92042">MSGTGTGDTPAAPPPAPPPGAGDVPGVGDSTHPWRATLDRLLAPVRHAPFTLGFLAVLWIVGAVTGSLASGPRPHRMERIAVGVPALADGRWWTPASSLLWCPGLGAYIGSTAIVLLLVTPAERRLGVARTAAALLGGQVLGTLLGVGAVKLGSLAGEQWLDSLTQDLSVTPTVGALAAGGVLSYRLTALWRRRVRLGIVAFSLVMALYVGHLQGVLRLGGAVAGLAVGALLFRRRGPLRPLHSSHTEARVLVALVVAAAAIGPITAILYKDAYGPFSTFNELYVSTRPSAQDVADACAQSARDCHAAHAVRGFYDSPAIAMAVVVPVVLLVLAEGLRRGLRLAWSLSVLLHLCWIALFAYWLHDFLGNPSAYGAAPTEHADYVQYFAEQMLLPVLVLLLLFVTRERFDLRLPPSALWGLAAVAGGALLLASAAYVGIGWAVRDQYDPEAGLVPLLSGLVSEYLPPAFLGYFTDWPVPVGGTAETLYRYCGLLFWLVTLIALLITFRRPRLHTDADAAVRARELLVAHGGSTLSYLTTWDGNYYWFAANGRTAVAYRVIATVALTTGDPFGAPEERADAVGGFARFCDERGWTPCFYSVGAATREAAERLGWRSVQVAEDTVVPLPDLAFTGKKWQDVRTALNKAKKEGITAEWWSFPDAPVAFTDQIRSISEEWVADKGLPEMDFTLGGLDELDDPAVRCLLAVDAEHTVHGITSWMPVYEEGTPAGWTLDFMRRRADGFRGSMEFLIASAALGFKEEGARFLSLSGAPLARKATEEPPVALQRVLDYGGKMLEPVYGFRSLLAFKAKFQPRYRPMYMAYPDPAALPAITRAVAKAYLPHLTAVQGVRLVRQFSS</sequence>
<protein>
    <submittedName>
        <fullName evidence="9">DUF2156 domain-containing protein</fullName>
    </submittedName>
</protein>
<dbReference type="InterPro" id="IPR024320">
    <property type="entry name" value="LPG_synthase_C"/>
</dbReference>
<organism evidence="9 10">
    <name type="scientific">Streptomyces hesseae</name>
    <dbReference type="NCBI Taxonomy" id="3075519"/>
    <lineage>
        <taxon>Bacteria</taxon>
        <taxon>Bacillati</taxon>
        <taxon>Actinomycetota</taxon>
        <taxon>Actinomycetes</taxon>
        <taxon>Kitasatosporales</taxon>
        <taxon>Streptomycetaceae</taxon>
        <taxon>Streptomyces</taxon>
    </lineage>
</organism>
<feature type="compositionally biased region" description="Pro residues" evidence="6">
    <location>
        <begin position="11"/>
        <end position="20"/>
    </location>
</feature>
<feature type="transmembrane region" description="Helical" evidence="7">
    <location>
        <begin position="219"/>
        <end position="237"/>
    </location>
</feature>
<feature type="transmembrane region" description="Helical" evidence="7">
    <location>
        <begin position="319"/>
        <end position="337"/>
    </location>
</feature>
<evidence type="ECO:0000313" key="9">
    <source>
        <dbReference type="EMBL" id="MDT0447949.1"/>
    </source>
</evidence>
<feature type="domain" description="Phosphatidylglycerol lysyltransferase C-terminal" evidence="8">
    <location>
        <begin position="523"/>
        <end position="821"/>
    </location>
</feature>
<dbReference type="InterPro" id="IPR016181">
    <property type="entry name" value="Acyl_CoA_acyltransferase"/>
</dbReference>
<evidence type="ECO:0000256" key="3">
    <source>
        <dbReference type="ARBA" id="ARBA00022692"/>
    </source>
</evidence>
<keyword evidence="5 7" id="KW-0472">Membrane</keyword>
<evidence type="ECO:0000256" key="6">
    <source>
        <dbReference type="SAM" id="MobiDB-lite"/>
    </source>
</evidence>
<evidence type="ECO:0000313" key="10">
    <source>
        <dbReference type="Proteomes" id="UP001180531"/>
    </source>
</evidence>
<reference evidence="9" key="1">
    <citation type="submission" date="2024-05" db="EMBL/GenBank/DDBJ databases">
        <title>30 novel species of actinomycetes from the DSMZ collection.</title>
        <authorList>
            <person name="Nouioui I."/>
        </authorList>
    </citation>
    <scope>NUCLEOTIDE SEQUENCE</scope>
    <source>
        <strain evidence="9">DSM 40473</strain>
    </source>
</reference>
<feature type="transmembrane region" description="Helical" evidence="7">
    <location>
        <begin position="195"/>
        <end position="213"/>
    </location>
</feature>
<keyword evidence="4 7" id="KW-1133">Transmembrane helix</keyword>
<dbReference type="Proteomes" id="UP001180531">
    <property type="component" value="Unassembled WGS sequence"/>
</dbReference>
<dbReference type="Pfam" id="PF09924">
    <property type="entry name" value="LPG_synthase_C"/>
    <property type="match status" value="1"/>
</dbReference>
<feature type="region of interest" description="Disordered" evidence="6">
    <location>
        <begin position="1"/>
        <end position="30"/>
    </location>
</feature>
<accession>A0ABU2SHT1</accession>
<feature type="transmembrane region" description="Helical" evidence="7">
    <location>
        <begin position="98"/>
        <end position="119"/>
    </location>
</feature>
<feature type="transmembrane region" description="Helical" evidence="7">
    <location>
        <begin position="170"/>
        <end position="188"/>
    </location>
</feature>
<comment type="subcellular location">
    <subcellularLocation>
        <location evidence="1">Cell membrane</location>
        <topology evidence="1">Multi-pass membrane protein</topology>
    </subcellularLocation>
</comment>
<keyword evidence="10" id="KW-1185">Reference proteome</keyword>
<name>A0ABU2SHT1_9ACTN</name>
<keyword evidence="2" id="KW-1003">Cell membrane</keyword>
<feature type="transmembrane region" description="Helical" evidence="7">
    <location>
        <begin position="344"/>
        <end position="363"/>
    </location>
</feature>
<dbReference type="RefSeq" id="WP_311607447.1">
    <property type="nucleotide sequence ID" value="NZ_JAVRFI010000001.1"/>
</dbReference>
<evidence type="ECO:0000256" key="7">
    <source>
        <dbReference type="SAM" id="Phobius"/>
    </source>
</evidence>
<dbReference type="SUPFAM" id="SSF55729">
    <property type="entry name" value="Acyl-CoA N-acyltransferases (Nat)"/>
    <property type="match status" value="1"/>
</dbReference>
<evidence type="ECO:0000259" key="8">
    <source>
        <dbReference type="Pfam" id="PF09924"/>
    </source>
</evidence>
<dbReference type="InterPro" id="IPR051211">
    <property type="entry name" value="PG_lysyltransferase"/>
</dbReference>
<proteinExistence type="predicted"/>
<keyword evidence="3 7" id="KW-0812">Transmembrane</keyword>
<feature type="transmembrane region" description="Helical" evidence="7">
    <location>
        <begin position="249"/>
        <end position="270"/>
    </location>
</feature>
<feature type="transmembrane region" description="Helical" evidence="7">
    <location>
        <begin position="131"/>
        <end position="150"/>
    </location>
</feature>
<dbReference type="PANTHER" id="PTHR34697">
    <property type="entry name" value="PHOSPHATIDYLGLYCEROL LYSYLTRANSFERASE"/>
    <property type="match status" value="1"/>
</dbReference>
<dbReference type="InterPro" id="IPR035952">
    <property type="entry name" value="Rhomboid-like_sf"/>
</dbReference>
<dbReference type="PANTHER" id="PTHR34697:SF2">
    <property type="entry name" value="PHOSPHATIDYLGLYCEROL LYSYLTRANSFERASE"/>
    <property type="match status" value="1"/>
</dbReference>
<feature type="transmembrane region" description="Helical" evidence="7">
    <location>
        <begin position="50"/>
        <end position="69"/>
    </location>
</feature>
<evidence type="ECO:0000256" key="5">
    <source>
        <dbReference type="ARBA" id="ARBA00023136"/>
    </source>
</evidence>
<evidence type="ECO:0000256" key="1">
    <source>
        <dbReference type="ARBA" id="ARBA00004651"/>
    </source>
</evidence>